<keyword evidence="2" id="KW-1185">Reference proteome</keyword>
<dbReference type="EMBL" id="CAJVPS010014379">
    <property type="protein sequence ID" value="CAG8682038.1"/>
    <property type="molecule type" value="Genomic_DNA"/>
</dbReference>
<name>A0A9N9EKZ3_9GLOM</name>
<dbReference type="Proteomes" id="UP000789508">
    <property type="component" value="Unassembled WGS sequence"/>
</dbReference>
<gene>
    <name evidence="1" type="ORF">ALEPTO_LOCUS10889</name>
</gene>
<organism evidence="1 2">
    <name type="scientific">Ambispora leptoticha</name>
    <dbReference type="NCBI Taxonomy" id="144679"/>
    <lineage>
        <taxon>Eukaryota</taxon>
        <taxon>Fungi</taxon>
        <taxon>Fungi incertae sedis</taxon>
        <taxon>Mucoromycota</taxon>
        <taxon>Glomeromycotina</taxon>
        <taxon>Glomeromycetes</taxon>
        <taxon>Archaeosporales</taxon>
        <taxon>Ambisporaceae</taxon>
        <taxon>Ambispora</taxon>
    </lineage>
</organism>
<reference evidence="1" key="1">
    <citation type="submission" date="2021-06" db="EMBL/GenBank/DDBJ databases">
        <authorList>
            <person name="Kallberg Y."/>
            <person name="Tangrot J."/>
            <person name="Rosling A."/>
        </authorList>
    </citation>
    <scope>NUCLEOTIDE SEQUENCE</scope>
    <source>
        <strain evidence="1">FL130A</strain>
    </source>
</reference>
<evidence type="ECO:0000313" key="1">
    <source>
        <dbReference type="EMBL" id="CAG8682038.1"/>
    </source>
</evidence>
<accession>A0A9N9EKZ3</accession>
<proteinExistence type="predicted"/>
<evidence type="ECO:0000313" key="2">
    <source>
        <dbReference type="Proteomes" id="UP000789508"/>
    </source>
</evidence>
<sequence>MQIRGFDGDGRDFNSGHTLRDIHHSVPGIKDFAVDSWPSVRPPLLLIFEILLSEAIIFEIWKQLERPLFQEYYKQGLLLAIPMDISSYPTRTRDHG</sequence>
<protein>
    <submittedName>
        <fullName evidence="1">1946_t:CDS:1</fullName>
    </submittedName>
</protein>
<dbReference type="AlphaFoldDB" id="A0A9N9EKZ3"/>
<comment type="caution">
    <text evidence="1">The sequence shown here is derived from an EMBL/GenBank/DDBJ whole genome shotgun (WGS) entry which is preliminary data.</text>
</comment>
<feature type="non-terminal residue" evidence="1">
    <location>
        <position position="96"/>
    </location>
</feature>